<dbReference type="InterPro" id="IPR003439">
    <property type="entry name" value="ABC_transporter-like_ATP-bd"/>
</dbReference>
<dbReference type="SMART" id="SM00382">
    <property type="entry name" value="AAA"/>
    <property type="match status" value="1"/>
</dbReference>
<evidence type="ECO:0000256" key="2">
    <source>
        <dbReference type="ARBA" id="ARBA00022448"/>
    </source>
</evidence>
<gene>
    <name evidence="6" type="ORF">WH50_12325</name>
</gene>
<dbReference type="EMBL" id="LAPT01000055">
    <property type="protein sequence ID" value="PXF31018.1"/>
    <property type="molecule type" value="Genomic_DNA"/>
</dbReference>
<dbReference type="InterPro" id="IPR003593">
    <property type="entry name" value="AAA+_ATPase"/>
</dbReference>
<comment type="similarity">
    <text evidence="1">Belongs to the ABC transporter superfamily.</text>
</comment>
<dbReference type="Proteomes" id="UP000248090">
    <property type="component" value="Unassembled WGS sequence"/>
</dbReference>
<reference evidence="6 7" key="1">
    <citation type="submission" date="2015-03" db="EMBL/GenBank/DDBJ databases">
        <authorList>
            <person name="Krishnan R."/>
            <person name="Midha S."/>
            <person name="Patil P.B."/>
            <person name="Rameshkumar N."/>
        </authorList>
    </citation>
    <scope>NUCLEOTIDE SEQUENCE [LARGE SCALE GENOMIC DNA]</scope>
    <source>
        <strain evidence="6 7">L1E11</strain>
    </source>
</reference>
<dbReference type="GO" id="GO:0005524">
    <property type="term" value="F:ATP binding"/>
    <property type="evidence" value="ECO:0007669"/>
    <property type="project" value="UniProtKB-KW"/>
</dbReference>
<keyword evidence="3" id="KW-0547">Nucleotide-binding</keyword>
<dbReference type="Gene3D" id="3.40.50.300">
    <property type="entry name" value="P-loop containing nucleotide triphosphate hydrolases"/>
    <property type="match status" value="1"/>
</dbReference>
<dbReference type="PANTHER" id="PTHR43776:SF7">
    <property type="entry name" value="D,D-DIPEPTIDE TRANSPORT ATP-BINDING PROTEIN DDPF-RELATED"/>
    <property type="match status" value="1"/>
</dbReference>
<organism evidence="6 7">
    <name type="scientific">Pokkaliibacter plantistimulans</name>
    <dbReference type="NCBI Taxonomy" id="1635171"/>
    <lineage>
        <taxon>Bacteria</taxon>
        <taxon>Pseudomonadati</taxon>
        <taxon>Pseudomonadota</taxon>
        <taxon>Gammaproteobacteria</taxon>
        <taxon>Oceanospirillales</taxon>
        <taxon>Balneatrichaceae</taxon>
        <taxon>Pokkaliibacter</taxon>
    </lineage>
</organism>
<dbReference type="Pfam" id="PF08352">
    <property type="entry name" value="oligo_HPY"/>
    <property type="match status" value="1"/>
</dbReference>
<evidence type="ECO:0000313" key="7">
    <source>
        <dbReference type="Proteomes" id="UP000248090"/>
    </source>
</evidence>
<keyword evidence="4 6" id="KW-0067">ATP-binding</keyword>
<dbReference type="InterPro" id="IPR013563">
    <property type="entry name" value="Oligopep_ABC_C"/>
</dbReference>
<dbReference type="Pfam" id="PF00005">
    <property type="entry name" value="ABC_tran"/>
    <property type="match status" value="1"/>
</dbReference>
<dbReference type="PROSITE" id="PS50893">
    <property type="entry name" value="ABC_TRANSPORTER_2"/>
    <property type="match status" value="1"/>
</dbReference>
<comment type="caution">
    <text evidence="6">The sequence shown here is derived from an EMBL/GenBank/DDBJ whole genome shotgun (WGS) entry which is preliminary data.</text>
</comment>
<sequence>MAGGSVMPDFALELCGLSRYFQLKKGLFKPATVLKAVNNVSLRIPPGQTLGLVGESGCGKSTLAKMILGLLPPSEGDVLINDKAIDLSDRLALARQIQPIFQDPYSSLNPRKTIEQIIRLPLQLHGVGDAASQRRAVKDISDLVGLPERLLRQYPGQLSGGQRQRVAIARALILKPAILVCDEPTSALDVSVQAQILNLLLDLKQELGLTYLFISHNLGVVEHLVDKVAVMYRGQIVEQGDRDAIFHHAQHPYTQALLSSVLTPEPGLGLPELPDSSQWAQAS</sequence>
<dbReference type="PROSITE" id="PS00211">
    <property type="entry name" value="ABC_TRANSPORTER_1"/>
    <property type="match status" value="1"/>
</dbReference>
<proteinExistence type="inferred from homology"/>
<evidence type="ECO:0000256" key="3">
    <source>
        <dbReference type="ARBA" id="ARBA00022741"/>
    </source>
</evidence>
<keyword evidence="2" id="KW-0813">Transport</keyword>
<evidence type="ECO:0000256" key="1">
    <source>
        <dbReference type="ARBA" id="ARBA00005417"/>
    </source>
</evidence>
<keyword evidence="7" id="KW-1185">Reference proteome</keyword>
<evidence type="ECO:0000313" key="6">
    <source>
        <dbReference type="EMBL" id="PXF31018.1"/>
    </source>
</evidence>
<name>A0ABX5M0P4_9GAMM</name>
<feature type="domain" description="ABC transporter" evidence="5">
    <location>
        <begin position="12"/>
        <end position="258"/>
    </location>
</feature>
<dbReference type="PANTHER" id="PTHR43776">
    <property type="entry name" value="TRANSPORT ATP-BINDING PROTEIN"/>
    <property type="match status" value="1"/>
</dbReference>
<dbReference type="InterPro" id="IPR027417">
    <property type="entry name" value="P-loop_NTPase"/>
</dbReference>
<accession>A0ABX5M0P4</accession>
<dbReference type="InterPro" id="IPR050319">
    <property type="entry name" value="ABC_transp_ATP-bind"/>
</dbReference>
<evidence type="ECO:0000256" key="4">
    <source>
        <dbReference type="ARBA" id="ARBA00022840"/>
    </source>
</evidence>
<dbReference type="CDD" id="cd03257">
    <property type="entry name" value="ABC_NikE_OppD_transporters"/>
    <property type="match status" value="1"/>
</dbReference>
<protein>
    <submittedName>
        <fullName evidence="6">Peptide ABC transporter ATP-binding protein</fullName>
    </submittedName>
</protein>
<dbReference type="InterPro" id="IPR017871">
    <property type="entry name" value="ABC_transporter-like_CS"/>
</dbReference>
<dbReference type="SUPFAM" id="SSF52540">
    <property type="entry name" value="P-loop containing nucleoside triphosphate hydrolases"/>
    <property type="match status" value="1"/>
</dbReference>
<evidence type="ECO:0000259" key="5">
    <source>
        <dbReference type="PROSITE" id="PS50893"/>
    </source>
</evidence>